<protein>
    <submittedName>
        <fullName evidence="1">Uncharacterized protein</fullName>
    </submittedName>
</protein>
<dbReference type="AlphaFoldDB" id="A0A9P9G3S5"/>
<name>A0A9P9G3S5_FUSRE</name>
<dbReference type="EMBL" id="JAGMUX010000020">
    <property type="protein sequence ID" value="KAH7231698.1"/>
    <property type="molecule type" value="Genomic_DNA"/>
</dbReference>
<accession>A0A9P9G3S5</accession>
<comment type="caution">
    <text evidence="1">The sequence shown here is derived from an EMBL/GenBank/DDBJ whole genome shotgun (WGS) entry which is preliminary data.</text>
</comment>
<dbReference type="Proteomes" id="UP000720189">
    <property type="component" value="Unassembled WGS sequence"/>
</dbReference>
<dbReference type="GeneID" id="70218666"/>
<keyword evidence="2" id="KW-1185">Reference proteome</keyword>
<proteinExistence type="predicted"/>
<evidence type="ECO:0000313" key="2">
    <source>
        <dbReference type="Proteomes" id="UP000720189"/>
    </source>
</evidence>
<evidence type="ECO:0000313" key="1">
    <source>
        <dbReference type="EMBL" id="KAH7231698.1"/>
    </source>
</evidence>
<reference evidence="1" key="1">
    <citation type="journal article" date="2021" name="Nat. Commun.">
        <title>Genetic determinants of endophytism in the Arabidopsis root mycobiome.</title>
        <authorList>
            <person name="Mesny F."/>
            <person name="Miyauchi S."/>
            <person name="Thiergart T."/>
            <person name="Pickel B."/>
            <person name="Atanasova L."/>
            <person name="Karlsson M."/>
            <person name="Huettel B."/>
            <person name="Barry K.W."/>
            <person name="Haridas S."/>
            <person name="Chen C."/>
            <person name="Bauer D."/>
            <person name="Andreopoulos W."/>
            <person name="Pangilinan J."/>
            <person name="LaButti K."/>
            <person name="Riley R."/>
            <person name="Lipzen A."/>
            <person name="Clum A."/>
            <person name="Drula E."/>
            <person name="Henrissat B."/>
            <person name="Kohler A."/>
            <person name="Grigoriev I.V."/>
            <person name="Martin F.M."/>
            <person name="Hacquard S."/>
        </authorList>
    </citation>
    <scope>NUCLEOTIDE SEQUENCE</scope>
    <source>
        <strain evidence="1">MPI-CAGE-AT-0023</strain>
    </source>
</reference>
<dbReference type="OrthoDB" id="4969937at2759"/>
<gene>
    <name evidence="1" type="ORF">BKA55DRAFT_524305</name>
</gene>
<dbReference type="RefSeq" id="XP_046043635.1">
    <property type="nucleotide sequence ID" value="XM_046188712.1"/>
</dbReference>
<organism evidence="1 2">
    <name type="scientific">Fusarium redolens</name>
    <dbReference type="NCBI Taxonomy" id="48865"/>
    <lineage>
        <taxon>Eukaryota</taxon>
        <taxon>Fungi</taxon>
        <taxon>Dikarya</taxon>
        <taxon>Ascomycota</taxon>
        <taxon>Pezizomycotina</taxon>
        <taxon>Sordariomycetes</taxon>
        <taxon>Hypocreomycetidae</taxon>
        <taxon>Hypocreales</taxon>
        <taxon>Nectriaceae</taxon>
        <taxon>Fusarium</taxon>
        <taxon>Fusarium redolens species complex</taxon>
    </lineage>
</organism>
<feature type="non-terminal residue" evidence="1">
    <location>
        <position position="1"/>
    </location>
</feature>
<sequence length="60" mass="6784">EFLEKFTIPFKAPLDNDDAAISGLKIEYIRVPIWPILALRERLTEALGQDVVGAFKPDEI</sequence>